<organism evidence="2 3">
    <name type="scientific">Ceriporiopsis subvermispora (strain B)</name>
    <name type="common">White-rot fungus</name>
    <name type="synonym">Gelatoporia subvermispora</name>
    <dbReference type="NCBI Taxonomy" id="914234"/>
    <lineage>
        <taxon>Eukaryota</taxon>
        <taxon>Fungi</taxon>
        <taxon>Dikarya</taxon>
        <taxon>Basidiomycota</taxon>
        <taxon>Agaricomycotina</taxon>
        <taxon>Agaricomycetes</taxon>
        <taxon>Polyporales</taxon>
        <taxon>Gelatoporiaceae</taxon>
        <taxon>Gelatoporia</taxon>
    </lineage>
</organism>
<gene>
    <name evidence="2" type="ORF">CERSUDRAFT_88762</name>
</gene>
<evidence type="ECO:0000313" key="3">
    <source>
        <dbReference type="Proteomes" id="UP000016930"/>
    </source>
</evidence>
<dbReference type="Proteomes" id="UP000016930">
    <property type="component" value="Unassembled WGS sequence"/>
</dbReference>
<protein>
    <submittedName>
        <fullName evidence="2">Uncharacterized protein</fullName>
    </submittedName>
</protein>
<reference evidence="2 3" key="1">
    <citation type="journal article" date="2012" name="Proc. Natl. Acad. Sci. U.S.A.">
        <title>Comparative genomics of Ceriporiopsis subvermispora and Phanerochaete chrysosporium provide insight into selective ligninolysis.</title>
        <authorList>
            <person name="Fernandez-Fueyo E."/>
            <person name="Ruiz-Duenas F.J."/>
            <person name="Ferreira P."/>
            <person name="Floudas D."/>
            <person name="Hibbett D.S."/>
            <person name="Canessa P."/>
            <person name="Larrondo L.F."/>
            <person name="James T.Y."/>
            <person name="Seelenfreund D."/>
            <person name="Lobos S."/>
            <person name="Polanco R."/>
            <person name="Tello M."/>
            <person name="Honda Y."/>
            <person name="Watanabe T."/>
            <person name="Watanabe T."/>
            <person name="Ryu J.S."/>
            <person name="Kubicek C.P."/>
            <person name="Schmoll M."/>
            <person name="Gaskell J."/>
            <person name="Hammel K.E."/>
            <person name="St John F.J."/>
            <person name="Vanden Wymelenberg A."/>
            <person name="Sabat G."/>
            <person name="Splinter BonDurant S."/>
            <person name="Syed K."/>
            <person name="Yadav J.S."/>
            <person name="Doddapaneni H."/>
            <person name="Subramanian V."/>
            <person name="Lavin J.L."/>
            <person name="Oguiza J.A."/>
            <person name="Perez G."/>
            <person name="Pisabarro A.G."/>
            <person name="Ramirez L."/>
            <person name="Santoyo F."/>
            <person name="Master E."/>
            <person name="Coutinho P.M."/>
            <person name="Henrissat B."/>
            <person name="Lombard V."/>
            <person name="Magnuson J.K."/>
            <person name="Kuees U."/>
            <person name="Hori C."/>
            <person name="Igarashi K."/>
            <person name="Samejima M."/>
            <person name="Held B.W."/>
            <person name="Barry K.W."/>
            <person name="LaButti K.M."/>
            <person name="Lapidus A."/>
            <person name="Lindquist E.A."/>
            <person name="Lucas S.M."/>
            <person name="Riley R."/>
            <person name="Salamov A.A."/>
            <person name="Hoffmeister D."/>
            <person name="Schwenk D."/>
            <person name="Hadar Y."/>
            <person name="Yarden O."/>
            <person name="de Vries R.P."/>
            <person name="Wiebenga A."/>
            <person name="Stenlid J."/>
            <person name="Eastwood D."/>
            <person name="Grigoriev I.V."/>
            <person name="Berka R.M."/>
            <person name="Blanchette R.A."/>
            <person name="Kersten P."/>
            <person name="Martinez A.T."/>
            <person name="Vicuna R."/>
            <person name="Cullen D."/>
        </authorList>
    </citation>
    <scope>NUCLEOTIDE SEQUENCE [LARGE SCALE GENOMIC DNA]</scope>
    <source>
        <strain evidence="2 3">B</strain>
    </source>
</reference>
<dbReference type="AlphaFoldDB" id="M2Q4C5"/>
<keyword evidence="3" id="KW-1185">Reference proteome</keyword>
<evidence type="ECO:0000256" key="1">
    <source>
        <dbReference type="SAM" id="MobiDB-lite"/>
    </source>
</evidence>
<sequence>MSKSGRDKGGNNTVDAASRGQRPARQNPTRSLHHPGDSSNSRSKWTSLCYVTSTPDRQSVLNSDSGHSRWLGNLGSVLVPESEVALARYAPPAWKLGEPFHADCACTEPLQAARSTTSNCIPPECLPGRSTPEIASNGTWRAPCSTVAKSSDEGGAEYGEKLSGMVEQRRSWWRAARVRKQIR</sequence>
<name>M2Q4C5_CERS8</name>
<dbReference type="EMBL" id="KB445816">
    <property type="protein sequence ID" value="EMD31653.1"/>
    <property type="molecule type" value="Genomic_DNA"/>
</dbReference>
<dbReference type="HOGENOM" id="CLU_1475001_0_0_1"/>
<accession>M2Q4C5</accession>
<feature type="region of interest" description="Disordered" evidence="1">
    <location>
        <begin position="1"/>
        <end position="43"/>
    </location>
</feature>
<proteinExistence type="predicted"/>
<evidence type="ECO:0000313" key="2">
    <source>
        <dbReference type="EMBL" id="EMD31653.1"/>
    </source>
</evidence>